<dbReference type="RefSeq" id="WP_123105233.1">
    <property type="nucleotide sequence ID" value="NZ_RIBZ01000420.1"/>
</dbReference>
<evidence type="ECO:0000256" key="5">
    <source>
        <dbReference type="ARBA" id="ARBA00023136"/>
    </source>
</evidence>
<evidence type="ECO:0000256" key="4">
    <source>
        <dbReference type="ARBA" id="ARBA00022989"/>
    </source>
</evidence>
<protein>
    <recommendedName>
        <fullName evidence="6">Type II secretion system protein GspF domain-containing protein</fullName>
    </recommendedName>
</protein>
<dbReference type="GO" id="GO:0005886">
    <property type="term" value="C:plasma membrane"/>
    <property type="evidence" value="ECO:0007669"/>
    <property type="project" value="UniProtKB-SubCell"/>
</dbReference>
<proteinExistence type="predicted"/>
<feature type="domain" description="Type II secretion system protein GspF" evidence="6">
    <location>
        <begin position="10"/>
        <end position="132"/>
    </location>
</feature>
<evidence type="ECO:0000313" key="7">
    <source>
        <dbReference type="EMBL" id="RNG14402.1"/>
    </source>
</evidence>
<evidence type="ECO:0000259" key="6">
    <source>
        <dbReference type="Pfam" id="PF00482"/>
    </source>
</evidence>
<dbReference type="Proteomes" id="UP000275401">
    <property type="component" value="Unassembled WGS sequence"/>
</dbReference>
<gene>
    <name evidence="7" type="ORF">EEJ42_31300</name>
</gene>
<feature type="non-terminal residue" evidence="7">
    <location>
        <position position="1"/>
    </location>
</feature>
<keyword evidence="3" id="KW-0812">Transmembrane</keyword>
<reference evidence="7 8" key="1">
    <citation type="submission" date="2018-11" db="EMBL/GenBank/DDBJ databases">
        <title>The Potential of Streptomyces as Biocontrol Agents against the Tomato grey mould, Botrytis cinerea (Gray mold) Frontiers in Microbiology.</title>
        <authorList>
            <person name="Li D."/>
        </authorList>
    </citation>
    <scope>NUCLEOTIDE SEQUENCE [LARGE SCALE GENOMIC DNA]</scope>
    <source>
        <strain evidence="7 8">NEAU-LD23</strain>
    </source>
</reference>
<dbReference type="AlphaFoldDB" id="A0A3M8V9T7"/>
<dbReference type="PANTHER" id="PTHR35007:SF3">
    <property type="entry name" value="POSSIBLE CONSERVED ALANINE RICH MEMBRANE PROTEIN"/>
    <property type="match status" value="1"/>
</dbReference>
<name>A0A3M8V9T7_9ACTN</name>
<evidence type="ECO:0000256" key="3">
    <source>
        <dbReference type="ARBA" id="ARBA00022692"/>
    </source>
</evidence>
<accession>A0A3M8V9T7</accession>
<keyword evidence="2" id="KW-1003">Cell membrane</keyword>
<sequence>EAVRQIPLAADLLAACLAAGADPRTAADAVGKSLGGPFGDRLVRTAAELRLGGEPAGAWGRLGALPGASGLARALEHAGTTGAPAVEPVSRIAADCRAEQGRDAGRRADRASVLATAPLGACFLPAYLLIGVAPVMTGLAGGLAGHT</sequence>
<evidence type="ECO:0000256" key="2">
    <source>
        <dbReference type="ARBA" id="ARBA00022475"/>
    </source>
</evidence>
<dbReference type="InterPro" id="IPR018076">
    <property type="entry name" value="T2SS_GspF_dom"/>
</dbReference>
<dbReference type="Pfam" id="PF00482">
    <property type="entry name" value="T2SSF"/>
    <property type="match status" value="1"/>
</dbReference>
<dbReference type="EMBL" id="RIBZ01000420">
    <property type="protein sequence ID" value="RNG14402.1"/>
    <property type="molecule type" value="Genomic_DNA"/>
</dbReference>
<evidence type="ECO:0000256" key="1">
    <source>
        <dbReference type="ARBA" id="ARBA00004651"/>
    </source>
</evidence>
<keyword evidence="5" id="KW-0472">Membrane</keyword>
<comment type="subcellular location">
    <subcellularLocation>
        <location evidence="1">Cell membrane</location>
        <topology evidence="1">Multi-pass membrane protein</topology>
    </subcellularLocation>
</comment>
<keyword evidence="8" id="KW-1185">Reference proteome</keyword>
<comment type="caution">
    <text evidence="7">The sequence shown here is derived from an EMBL/GenBank/DDBJ whole genome shotgun (WGS) entry which is preliminary data.</text>
</comment>
<evidence type="ECO:0000313" key="8">
    <source>
        <dbReference type="Proteomes" id="UP000275401"/>
    </source>
</evidence>
<organism evidence="7 8">
    <name type="scientific">Streptomyces botrytidirepellens</name>
    <dbReference type="NCBI Taxonomy" id="2486417"/>
    <lineage>
        <taxon>Bacteria</taxon>
        <taxon>Bacillati</taxon>
        <taxon>Actinomycetota</taxon>
        <taxon>Actinomycetes</taxon>
        <taxon>Kitasatosporales</taxon>
        <taxon>Streptomycetaceae</taxon>
        <taxon>Streptomyces</taxon>
    </lineage>
</organism>
<dbReference type="PANTHER" id="PTHR35007">
    <property type="entry name" value="INTEGRAL MEMBRANE PROTEIN-RELATED"/>
    <property type="match status" value="1"/>
</dbReference>
<keyword evidence="4" id="KW-1133">Transmembrane helix</keyword>